<comment type="caution">
    <text evidence="1">The sequence shown here is derived from an EMBL/GenBank/DDBJ whole genome shotgun (WGS) entry which is preliminary data.</text>
</comment>
<protein>
    <submittedName>
        <fullName evidence="1">Uncharacterized protein</fullName>
    </submittedName>
</protein>
<name>A0A4Q1KWZ3_9FLAO</name>
<dbReference type="OrthoDB" id="667805at2"/>
<accession>A0A4Q1KWZ3</accession>
<sequence length="123" mass="13812">MSSKTTLDTLYLINSSTRKVYLDITVGDEGQTSLLTVRLNKEIVEENHSGNLTKCTIGKNNELNDTILKIEVTIADTSRKTNLTFVNIKLSGGVLTRNYPLYKTVSKEGDSADYYCHIKFFKP</sequence>
<keyword evidence="2" id="KW-1185">Reference proteome</keyword>
<evidence type="ECO:0000313" key="1">
    <source>
        <dbReference type="EMBL" id="RXR34851.1"/>
    </source>
</evidence>
<proteinExistence type="predicted"/>
<organism evidence="1 2">
    <name type="scientific">Flavobacterium piscinae</name>
    <dbReference type="NCBI Taxonomy" id="2506424"/>
    <lineage>
        <taxon>Bacteria</taxon>
        <taxon>Pseudomonadati</taxon>
        <taxon>Bacteroidota</taxon>
        <taxon>Flavobacteriia</taxon>
        <taxon>Flavobacteriales</taxon>
        <taxon>Flavobacteriaceae</taxon>
        <taxon>Flavobacterium</taxon>
    </lineage>
</organism>
<dbReference type="EMBL" id="SBKQ01000002">
    <property type="protein sequence ID" value="RXR34851.1"/>
    <property type="molecule type" value="Genomic_DNA"/>
</dbReference>
<dbReference type="Proteomes" id="UP000289734">
    <property type="component" value="Unassembled WGS sequence"/>
</dbReference>
<gene>
    <name evidence="1" type="ORF">EQG68_02780</name>
</gene>
<evidence type="ECO:0000313" key="2">
    <source>
        <dbReference type="Proteomes" id="UP000289734"/>
    </source>
</evidence>
<dbReference type="RefSeq" id="WP_129463258.1">
    <property type="nucleotide sequence ID" value="NZ_JACSXZ010000001.1"/>
</dbReference>
<reference evidence="2" key="1">
    <citation type="submission" date="2019-01" db="EMBL/GenBank/DDBJ databases">
        <title>Cytophagaceae bacterium strain CAR-16.</title>
        <authorList>
            <person name="Chen W.-M."/>
        </authorList>
    </citation>
    <scope>NUCLEOTIDE SEQUENCE [LARGE SCALE GENOMIC DNA]</scope>
    <source>
        <strain evidence="2">ICH-30</strain>
    </source>
</reference>
<dbReference type="AlphaFoldDB" id="A0A4Q1KWZ3"/>